<feature type="coiled-coil region" evidence="2">
    <location>
        <begin position="192"/>
        <end position="219"/>
    </location>
</feature>
<dbReference type="Ensembl" id="ENSPKIT00000028939.1">
    <property type="protein sequence ID" value="ENSPKIP00000004947.1"/>
    <property type="gene ID" value="ENSPKIG00000021829.1"/>
</dbReference>
<dbReference type="Pfam" id="PF09727">
    <property type="entry name" value="CortBP2"/>
    <property type="match status" value="1"/>
</dbReference>
<feature type="domain" description="Cortactin-binding protein-2 N-terminal" evidence="4">
    <location>
        <begin position="69"/>
        <end position="250"/>
    </location>
</feature>
<dbReference type="PANTHER" id="PTHR23166">
    <property type="entry name" value="FILAMIN/GPBP-INTERACTING PROTEIN"/>
    <property type="match status" value="1"/>
</dbReference>
<dbReference type="AlphaFoldDB" id="A0A3B3QDX9"/>
<reference evidence="5" key="2">
    <citation type="submission" date="2025-09" db="UniProtKB">
        <authorList>
            <consortium name="Ensembl"/>
        </authorList>
    </citation>
    <scope>IDENTIFICATION</scope>
</reference>
<dbReference type="GeneTree" id="ENSGT00950000182852"/>
<organism evidence="5 6">
    <name type="scientific">Paramormyrops kingsleyae</name>
    <dbReference type="NCBI Taxonomy" id="1676925"/>
    <lineage>
        <taxon>Eukaryota</taxon>
        <taxon>Metazoa</taxon>
        <taxon>Chordata</taxon>
        <taxon>Craniata</taxon>
        <taxon>Vertebrata</taxon>
        <taxon>Euteleostomi</taxon>
        <taxon>Actinopterygii</taxon>
        <taxon>Neopterygii</taxon>
        <taxon>Teleostei</taxon>
        <taxon>Osteoglossocephala</taxon>
        <taxon>Osteoglossomorpha</taxon>
        <taxon>Osteoglossiformes</taxon>
        <taxon>Mormyridae</taxon>
        <taxon>Paramormyrops</taxon>
    </lineage>
</organism>
<dbReference type="PANTHER" id="PTHR23166:SF3">
    <property type="entry name" value="FILAMIN-A-INTERACTING PROTEIN 1"/>
    <property type="match status" value="1"/>
</dbReference>
<feature type="region of interest" description="Disordered" evidence="3">
    <location>
        <begin position="876"/>
        <end position="905"/>
    </location>
</feature>
<dbReference type="Proteomes" id="UP000261540">
    <property type="component" value="Unplaced"/>
</dbReference>
<evidence type="ECO:0000256" key="3">
    <source>
        <dbReference type="SAM" id="MobiDB-lite"/>
    </source>
</evidence>
<keyword evidence="1 2" id="KW-0175">Coiled coil</keyword>
<feature type="region of interest" description="Disordered" evidence="3">
    <location>
        <begin position="951"/>
        <end position="1000"/>
    </location>
</feature>
<feature type="compositionally biased region" description="Basic and acidic residues" evidence="3">
    <location>
        <begin position="25"/>
        <end position="41"/>
    </location>
</feature>
<feature type="coiled-coil region" evidence="2">
    <location>
        <begin position="723"/>
        <end position="760"/>
    </location>
</feature>
<dbReference type="InterPro" id="IPR019131">
    <property type="entry name" value="Cortactin-binding_p2_N"/>
</dbReference>
<accession>A0A3B3QDX9</accession>
<name>A0A3B3QDX9_9TELE</name>
<evidence type="ECO:0000313" key="5">
    <source>
        <dbReference type="Ensembl" id="ENSPKIP00000004947.1"/>
    </source>
</evidence>
<keyword evidence="6" id="KW-1185">Reference proteome</keyword>
<feature type="compositionally biased region" description="Low complexity" evidence="3">
    <location>
        <begin position="51"/>
        <end position="64"/>
    </location>
</feature>
<feature type="compositionally biased region" description="Low complexity" evidence="3">
    <location>
        <begin position="951"/>
        <end position="961"/>
    </location>
</feature>
<feature type="compositionally biased region" description="Polar residues" evidence="3">
    <location>
        <begin position="1124"/>
        <end position="1134"/>
    </location>
</feature>
<feature type="compositionally biased region" description="Basic and acidic residues" evidence="3">
    <location>
        <begin position="876"/>
        <end position="887"/>
    </location>
</feature>
<evidence type="ECO:0000256" key="2">
    <source>
        <dbReference type="SAM" id="Coils"/>
    </source>
</evidence>
<protein>
    <submittedName>
        <fullName evidence="5">Filamin A interacting protein 1</fullName>
    </submittedName>
</protein>
<evidence type="ECO:0000313" key="6">
    <source>
        <dbReference type="Proteomes" id="UP000261540"/>
    </source>
</evidence>
<feature type="region of interest" description="Disordered" evidence="3">
    <location>
        <begin position="1124"/>
        <end position="1160"/>
    </location>
</feature>
<feature type="region of interest" description="Disordered" evidence="3">
    <location>
        <begin position="1"/>
        <end position="65"/>
    </location>
</feature>
<feature type="coiled-coil region" evidence="2">
    <location>
        <begin position="621"/>
        <end position="686"/>
    </location>
</feature>
<feature type="coiled-coil region" evidence="2">
    <location>
        <begin position="253"/>
        <end position="433"/>
    </location>
</feature>
<dbReference type="InterPro" id="IPR050719">
    <property type="entry name" value="Cortactin-Actin_Reg"/>
</dbReference>
<proteinExistence type="predicted"/>
<sequence length="1199" mass="135520">MRSRCSVDDPPGDIKAGVPCLAGDIHAHEDGKLNSDSRQETEGETEVSGTLKLPQKSSLLPSQKHGLMDLSKEDLVRFLGNMEGEVQARDDIIHILTSQHAPPEALENRYASAGHLEALQALHRDGFLSNPRRLGDQVYEKPMAELDKLEEKHRETYRRMLGQLLLAEKCHRRTVLELDSEKRKHVDYMAKSDDFTNLLEQERERLKRLLEQEKSYQTRKERDHSKRLEKVRAELVKLKSFALMLVDERQLHIEQIDQQSQKVQGLVQKLQDKEQKLSLLNRRAKEDGQKAARLEAELENRAARFGQEQEEMTAKLASQESQNRQLRLKLAGLARKIEELEESNTMLKKSEEELQEFRDEISKGECGDASLVAELEKLRKTVMEMEGKDEEITKAENQCRELRKKLLEEESHSKDLKLDVEKLQKRMTELEKLEGAFNVSKMECSQLHASLEKEKNLSKELAGELELVKSRVKELKSSESRLEKAEVSLKDDLTKLKSLTVIMVEERKNMAERIHQEEKKSYDLNKMFKIEQSKVMEVTEKLIEESKKLLKLKSEMEAKVSSLTKEKGELKTKLASEEEKCKDLNSHVSLMKQRIEGIEEAEKEASRSKMKMEHGECSDSSDQNDNRVKELTLEIERLKNRLKQLEVVEGDLMKTEDEYDLLEKKFRTEQDKANILSQQLEEMKSQIARNKAIERGEAVSQESELRQRCKMEEAKTRDLQVDVLALKEKIHELMNKEDQLSQLQVDYSLLQQRLVEEEKKRTSMSHQVLNLTKELEVTKRYSRALRPSMNGRRIVDVPVTSTGVQTDMAINETSEEESPALFIRKSVQEENHIMSNLRQKGLKKPVERPPVLERYPPAATEVTMRKSWIPWMRKKDGVTHSSPEKPVHTNGEPSHSELTVSQKQGQPLHIRVTPDHGNSTATLQISSPAKDFFSSTTVIPTVGLQKPRITIIPSPSTMSPSQKAGESSRGPERAKSPVTITTISRAKSPEGKKASLCERPTSPVSIMTLSTSAMPDLSSSPESQEMTMGRAVFRVTPEKQTVPTPIRKYNSNASIITTTEDNKIHIHLGAQFKRPPETGGPTITVMAESKEAATGTVLRSPRHCAASKTASGKVTSSIMITPVTSAPSRQTPSLEGQPPRATPTRIPMSKGMKSAKVAVGPPSISTVTKVESRVDGQSMKIELKRSTTGISAPPTGGKG</sequence>
<feature type="coiled-coil region" evidence="2">
    <location>
        <begin position="546"/>
        <end position="587"/>
    </location>
</feature>
<feature type="compositionally biased region" description="Polar residues" evidence="3">
    <location>
        <begin position="891"/>
        <end position="905"/>
    </location>
</feature>
<reference evidence="5" key="1">
    <citation type="submission" date="2025-08" db="UniProtKB">
        <authorList>
            <consortium name="Ensembl"/>
        </authorList>
    </citation>
    <scope>IDENTIFICATION</scope>
</reference>
<evidence type="ECO:0000256" key="1">
    <source>
        <dbReference type="ARBA" id="ARBA00023054"/>
    </source>
</evidence>
<evidence type="ECO:0000259" key="4">
    <source>
        <dbReference type="Pfam" id="PF09727"/>
    </source>
</evidence>
<feature type="compositionally biased region" description="Basic and acidic residues" evidence="3">
    <location>
        <begin position="987"/>
        <end position="996"/>
    </location>
</feature>